<dbReference type="RefSeq" id="WP_144844789.1">
    <property type="nucleotide sequence ID" value="NZ_VNJI01000006.1"/>
</dbReference>
<dbReference type="AlphaFoldDB" id="A0A559KF76"/>
<evidence type="ECO:0000313" key="2">
    <source>
        <dbReference type="EMBL" id="TVY10782.1"/>
    </source>
</evidence>
<proteinExistence type="predicted"/>
<dbReference type="Gene3D" id="3.40.50.880">
    <property type="match status" value="1"/>
</dbReference>
<dbReference type="SUPFAM" id="SSF52317">
    <property type="entry name" value="Class I glutamine amidotransferase-like"/>
    <property type="match status" value="1"/>
</dbReference>
<protein>
    <submittedName>
        <fullName evidence="2">Thiamine biosynthesis protein ThiJ</fullName>
    </submittedName>
</protein>
<dbReference type="EMBL" id="VNJI01000006">
    <property type="protein sequence ID" value="TVY10782.1"/>
    <property type="molecule type" value="Genomic_DNA"/>
</dbReference>
<sequence length="191" mass="21724">MGKILCFISQDFADFEITLTFHKLKNVGHKEVLSVSYDLNPVISESGLYYQPNATIREAMELEDVEGLIIPGGPIREQREELTALIQKLDQEQKLLAAICNGPQYLGRAGILHTRPFTTSCAVERIQKLGVEDPFPRHQCLEEQRVVQDGHVITAKGRAFVDFSFAVFDYLGIYEGAQHERDQLWNDIMDR</sequence>
<dbReference type="OrthoDB" id="9800516at2"/>
<dbReference type="GO" id="GO:0006355">
    <property type="term" value="P:regulation of DNA-templated transcription"/>
    <property type="evidence" value="ECO:0007669"/>
    <property type="project" value="TreeGrafter"/>
</dbReference>
<evidence type="ECO:0000259" key="1">
    <source>
        <dbReference type="Pfam" id="PF01965"/>
    </source>
</evidence>
<dbReference type="PANTHER" id="PTHR43130">
    <property type="entry name" value="ARAC-FAMILY TRANSCRIPTIONAL REGULATOR"/>
    <property type="match status" value="1"/>
</dbReference>
<reference evidence="2 3" key="1">
    <citation type="submission" date="2019-07" db="EMBL/GenBank/DDBJ databases">
        <authorList>
            <person name="Kim J."/>
        </authorList>
    </citation>
    <scope>NUCLEOTIDE SEQUENCE [LARGE SCALE GENOMIC DNA]</scope>
    <source>
        <strain evidence="2 3">JC52</strain>
    </source>
</reference>
<accession>A0A559KF76</accession>
<feature type="domain" description="DJ-1/PfpI" evidence="1">
    <location>
        <begin position="3"/>
        <end position="167"/>
    </location>
</feature>
<name>A0A559KF76_9BACL</name>
<dbReference type="PANTHER" id="PTHR43130:SF3">
    <property type="entry name" value="HTH-TYPE TRANSCRIPTIONAL REGULATOR RV1931C"/>
    <property type="match status" value="1"/>
</dbReference>
<keyword evidence="3" id="KW-1185">Reference proteome</keyword>
<dbReference type="InterPro" id="IPR002818">
    <property type="entry name" value="DJ-1/PfpI"/>
</dbReference>
<dbReference type="InterPro" id="IPR052158">
    <property type="entry name" value="INH-QAR"/>
</dbReference>
<dbReference type="InterPro" id="IPR029062">
    <property type="entry name" value="Class_I_gatase-like"/>
</dbReference>
<evidence type="ECO:0000313" key="3">
    <source>
        <dbReference type="Proteomes" id="UP000317036"/>
    </source>
</evidence>
<gene>
    <name evidence="2" type="ORF">FPZ49_06700</name>
</gene>
<dbReference type="Proteomes" id="UP000317036">
    <property type="component" value="Unassembled WGS sequence"/>
</dbReference>
<organism evidence="2 3">
    <name type="scientific">Paenibacillus cremeus</name>
    <dbReference type="NCBI Taxonomy" id="2163881"/>
    <lineage>
        <taxon>Bacteria</taxon>
        <taxon>Bacillati</taxon>
        <taxon>Bacillota</taxon>
        <taxon>Bacilli</taxon>
        <taxon>Bacillales</taxon>
        <taxon>Paenibacillaceae</taxon>
        <taxon>Paenibacillus</taxon>
    </lineage>
</organism>
<dbReference type="Pfam" id="PF01965">
    <property type="entry name" value="DJ-1_PfpI"/>
    <property type="match status" value="1"/>
</dbReference>
<comment type="caution">
    <text evidence="2">The sequence shown here is derived from an EMBL/GenBank/DDBJ whole genome shotgun (WGS) entry which is preliminary data.</text>
</comment>